<comment type="cofactor">
    <cofactor evidence="1 6">
        <name>heme</name>
        <dbReference type="ChEBI" id="CHEBI:30413"/>
    </cofactor>
</comment>
<evidence type="ECO:0008006" key="11">
    <source>
        <dbReference type="Google" id="ProtNLM"/>
    </source>
</evidence>
<dbReference type="PROSITE" id="PS00086">
    <property type="entry name" value="CYTOCHROME_P450"/>
    <property type="match status" value="1"/>
</dbReference>
<dbReference type="InterPro" id="IPR036396">
    <property type="entry name" value="Cyt_P450_sf"/>
</dbReference>
<dbReference type="GO" id="GO:0004497">
    <property type="term" value="F:monooxygenase activity"/>
    <property type="evidence" value="ECO:0007669"/>
    <property type="project" value="UniProtKB-KW"/>
</dbReference>
<comment type="caution">
    <text evidence="9">The sequence shown here is derived from an EMBL/GenBank/DDBJ whole genome shotgun (WGS) entry which is preliminary data.</text>
</comment>
<gene>
    <name evidence="9" type="ORF">B0A55_04059</name>
</gene>
<dbReference type="PRINTS" id="PR00385">
    <property type="entry name" value="P450"/>
</dbReference>
<keyword evidence="10" id="KW-1185">Reference proteome</keyword>
<name>A0A4U0XK23_9PEZI</name>
<keyword evidence="6 7" id="KW-0349">Heme</keyword>
<dbReference type="CDD" id="cd11059">
    <property type="entry name" value="CYP_fungal"/>
    <property type="match status" value="1"/>
</dbReference>
<dbReference type="STRING" id="329884.A0A4U0XK23"/>
<comment type="similarity">
    <text evidence="2 7">Belongs to the cytochrome P450 family.</text>
</comment>
<keyword evidence="4 7" id="KW-0560">Oxidoreductase</keyword>
<keyword evidence="5 6" id="KW-0408">Iron</keyword>
<dbReference type="InterPro" id="IPR002401">
    <property type="entry name" value="Cyt_P450_E_grp-I"/>
</dbReference>
<keyword evidence="8" id="KW-1133">Transmembrane helix</keyword>
<dbReference type="PRINTS" id="PR00463">
    <property type="entry name" value="EP450I"/>
</dbReference>
<reference evidence="9 10" key="1">
    <citation type="submission" date="2017-03" db="EMBL/GenBank/DDBJ databases">
        <title>Genomes of endolithic fungi from Antarctica.</title>
        <authorList>
            <person name="Coleine C."/>
            <person name="Masonjones S."/>
            <person name="Stajich J.E."/>
        </authorList>
    </citation>
    <scope>NUCLEOTIDE SEQUENCE [LARGE SCALE GENOMIC DNA]</scope>
    <source>
        <strain evidence="9 10">CCFEE 5184</strain>
    </source>
</reference>
<dbReference type="Pfam" id="PF00067">
    <property type="entry name" value="p450"/>
    <property type="match status" value="1"/>
</dbReference>
<evidence type="ECO:0000313" key="10">
    <source>
        <dbReference type="Proteomes" id="UP000309340"/>
    </source>
</evidence>
<dbReference type="OrthoDB" id="3930848at2759"/>
<evidence type="ECO:0000256" key="8">
    <source>
        <dbReference type="SAM" id="Phobius"/>
    </source>
</evidence>
<dbReference type="PANTHER" id="PTHR24305:SF96">
    <property type="entry name" value="CYTOCHROME P450 MONOOXYGENASE STCB-RELATED"/>
    <property type="match status" value="1"/>
</dbReference>
<keyword evidence="3 6" id="KW-0479">Metal-binding</keyword>
<dbReference type="GO" id="GO:0005506">
    <property type="term" value="F:iron ion binding"/>
    <property type="evidence" value="ECO:0007669"/>
    <property type="project" value="InterPro"/>
</dbReference>
<evidence type="ECO:0000256" key="3">
    <source>
        <dbReference type="ARBA" id="ARBA00022723"/>
    </source>
</evidence>
<evidence type="ECO:0000256" key="6">
    <source>
        <dbReference type="PIRSR" id="PIRSR602401-1"/>
    </source>
</evidence>
<evidence type="ECO:0000256" key="7">
    <source>
        <dbReference type="RuleBase" id="RU000461"/>
    </source>
</evidence>
<accession>A0A4U0XK23</accession>
<dbReference type="InterPro" id="IPR050121">
    <property type="entry name" value="Cytochrome_P450_monoxygenase"/>
</dbReference>
<keyword evidence="8" id="KW-0812">Transmembrane</keyword>
<dbReference type="PANTHER" id="PTHR24305">
    <property type="entry name" value="CYTOCHROME P450"/>
    <property type="match status" value="1"/>
</dbReference>
<evidence type="ECO:0000256" key="4">
    <source>
        <dbReference type="ARBA" id="ARBA00023002"/>
    </source>
</evidence>
<evidence type="ECO:0000256" key="2">
    <source>
        <dbReference type="ARBA" id="ARBA00010617"/>
    </source>
</evidence>
<dbReference type="GO" id="GO:0016705">
    <property type="term" value="F:oxidoreductase activity, acting on paired donors, with incorporation or reduction of molecular oxygen"/>
    <property type="evidence" value="ECO:0007669"/>
    <property type="project" value="InterPro"/>
</dbReference>
<feature type="transmembrane region" description="Helical" evidence="8">
    <location>
        <begin position="12"/>
        <end position="32"/>
    </location>
</feature>
<dbReference type="SUPFAM" id="SSF48264">
    <property type="entry name" value="Cytochrome P450"/>
    <property type="match status" value="1"/>
</dbReference>
<feature type="binding site" description="axial binding residue" evidence="6">
    <location>
        <position position="435"/>
    </location>
    <ligand>
        <name>heme</name>
        <dbReference type="ChEBI" id="CHEBI:30413"/>
    </ligand>
    <ligandPart>
        <name>Fe</name>
        <dbReference type="ChEBI" id="CHEBI:18248"/>
    </ligandPart>
</feature>
<keyword evidence="8" id="KW-0472">Membrane</keyword>
<proteinExistence type="inferred from homology"/>
<dbReference type="InterPro" id="IPR001128">
    <property type="entry name" value="Cyt_P450"/>
</dbReference>
<dbReference type="AlphaFoldDB" id="A0A4U0XK23"/>
<dbReference type="Proteomes" id="UP000309340">
    <property type="component" value="Unassembled WGS sequence"/>
</dbReference>
<sequence>MDSFLGSPTYTATVLLSVVWLAFFAIRAYAVLNSPLSRVPGPTVSKWTNLRLKYAVLTGERVRYVHSLHERYGPIVRISPDEISLSDTASAKTIYKIGSQFYKSTWYRALTGSKVDSLFTMIDPQRHGPHRRLTAFNFSEKSIKDMEPYIAKNVQLAAVRMGEEVEKKGWVDVFKWFTFMATDVIGEASFGTSFRMLETGKKDQYISDLENVGNRGIFRAELPLFVRVVSLLPFGPVKEIRRVVARLAVYADESIERYWKQLKVDPENVKPTLLTKEYAAVENGSLPAGQLSRDATGYIVAGTDTTAVTATYAVWQLAHHADAQETLIREVAALPEGFDDEDLKQLKYLDDVINETLRLCSAVQQGLPRTVPEGGADLCGFYVPAGKIVGVQSYTLHRDPTVWTRPDSFDPARWDEPTKSMKDSFYAFGGGSRICIGMHFAQLELRYALAHFYRTFSGGVKPAFVEGFTEEDMVPMSYFLCPPRGKRCLVAPRK</sequence>
<dbReference type="EMBL" id="NAJQ01000159">
    <property type="protein sequence ID" value="TKA76566.1"/>
    <property type="molecule type" value="Genomic_DNA"/>
</dbReference>
<dbReference type="Gene3D" id="1.10.630.10">
    <property type="entry name" value="Cytochrome P450"/>
    <property type="match status" value="1"/>
</dbReference>
<dbReference type="InterPro" id="IPR017972">
    <property type="entry name" value="Cyt_P450_CS"/>
</dbReference>
<dbReference type="GO" id="GO:0020037">
    <property type="term" value="F:heme binding"/>
    <property type="evidence" value="ECO:0007669"/>
    <property type="project" value="InterPro"/>
</dbReference>
<evidence type="ECO:0000256" key="5">
    <source>
        <dbReference type="ARBA" id="ARBA00023004"/>
    </source>
</evidence>
<evidence type="ECO:0000313" key="9">
    <source>
        <dbReference type="EMBL" id="TKA76566.1"/>
    </source>
</evidence>
<keyword evidence="7" id="KW-0503">Monooxygenase</keyword>
<evidence type="ECO:0000256" key="1">
    <source>
        <dbReference type="ARBA" id="ARBA00001971"/>
    </source>
</evidence>
<protein>
    <recommendedName>
        <fullName evidence="11">Cytochrome P450</fullName>
    </recommendedName>
</protein>
<organism evidence="9 10">
    <name type="scientific">Friedmanniomyces simplex</name>
    <dbReference type="NCBI Taxonomy" id="329884"/>
    <lineage>
        <taxon>Eukaryota</taxon>
        <taxon>Fungi</taxon>
        <taxon>Dikarya</taxon>
        <taxon>Ascomycota</taxon>
        <taxon>Pezizomycotina</taxon>
        <taxon>Dothideomycetes</taxon>
        <taxon>Dothideomycetidae</taxon>
        <taxon>Mycosphaerellales</taxon>
        <taxon>Teratosphaeriaceae</taxon>
        <taxon>Friedmanniomyces</taxon>
    </lineage>
</organism>